<feature type="compositionally biased region" description="Pro residues" evidence="11">
    <location>
        <begin position="27"/>
        <end position="43"/>
    </location>
</feature>
<reference evidence="13" key="2">
    <citation type="submission" date="2015-07" db="EMBL/GenBank/DDBJ databases">
        <authorList>
            <person name="Noorani M."/>
        </authorList>
    </citation>
    <scope>NUCLEOTIDE SEQUENCE</scope>
    <source>
        <strain evidence="13">Yugu1</strain>
    </source>
</reference>
<dbReference type="GO" id="GO:0046872">
    <property type="term" value="F:metal ion binding"/>
    <property type="evidence" value="ECO:0007669"/>
    <property type="project" value="UniProtKB-KW"/>
</dbReference>
<protein>
    <recommendedName>
        <fullName evidence="10">Ferredoxin</fullName>
    </recommendedName>
</protein>
<proteinExistence type="inferred from homology"/>
<keyword evidence="7 10" id="KW-0249">Electron transport</keyword>
<evidence type="ECO:0000256" key="10">
    <source>
        <dbReference type="RuleBase" id="RU364001"/>
    </source>
</evidence>
<comment type="function">
    <text evidence="10">Ferredoxins are iron-sulfur proteins that transfer electrons in a wide variety of metabolic reactions.</text>
</comment>
<keyword evidence="10" id="KW-0150">Chloroplast</keyword>
<dbReference type="CDD" id="cd00207">
    <property type="entry name" value="fer2"/>
    <property type="match status" value="1"/>
</dbReference>
<evidence type="ECO:0000256" key="7">
    <source>
        <dbReference type="ARBA" id="ARBA00022982"/>
    </source>
</evidence>
<evidence type="ECO:0000313" key="13">
    <source>
        <dbReference type="EMBL" id="RCV10249.1"/>
    </source>
</evidence>
<keyword evidence="3 10" id="KW-0813">Transport</keyword>
<dbReference type="PROSITE" id="PS00197">
    <property type="entry name" value="2FE2S_FER_1"/>
    <property type="match status" value="1"/>
</dbReference>
<dbReference type="GO" id="GO:0022900">
    <property type="term" value="P:electron transport chain"/>
    <property type="evidence" value="ECO:0007669"/>
    <property type="project" value="InterPro"/>
</dbReference>
<dbReference type="PROSITE" id="PS51085">
    <property type="entry name" value="2FE2S_FER_2"/>
    <property type="match status" value="1"/>
</dbReference>
<evidence type="ECO:0000256" key="4">
    <source>
        <dbReference type="ARBA" id="ARBA00022714"/>
    </source>
</evidence>
<reference evidence="13" key="1">
    <citation type="journal article" date="2012" name="Nat. Biotechnol.">
        <title>Reference genome sequence of the model plant Setaria.</title>
        <authorList>
            <person name="Bennetzen J.L."/>
            <person name="Schmutz J."/>
            <person name="Wang H."/>
            <person name="Percifield R."/>
            <person name="Hawkins J."/>
            <person name="Pontaroli A.C."/>
            <person name="Estep M."/>
            <person name="Feng L."/>
            <person name="Vaughn J.N."/>
            <person name="Grimwood J."/>
            <person name="Jenkins J."/>
            <person name="Barry K."/>
            <person name="Lindquist E."/>
            <person name="Hellsten U."/>
            <person name="Deshpande S."/>
            <person name="Wang X."/>
            <person name="Wu X."/>
            <person name="Mitros T."/>
            <person name="Triplett J."/>
            <person name="Yang X."/>
            <person name="Ye C.Y."/>
            <person name="Mauro-Herrera M."/>
            <person name="Wang L."/>
            <person name="Li P."/>
            <person name="Sharma M."/>
            <person name="Sharma R."/>
            <person name="Ronald P.C."/>
            <person name="Panaud O."/>
            <person name="Kellogg E.A."/>
            <person name="Brutnell T.P."/>
            <person name="Doust A.N."/>
            <person name="Tuskan G.A."/>
            <person name="Rokhsar D."/>
            <person name="Devos K.M."/>
        </authorList>
    </citation>
    <scope>NUCLEOTIDE SEQUENCE [LARGE SCALE GENOMIC DNA]</scope>
    <source>
        <strain evidence="13">Yugu1</strain>
    </source>
</reference>
<feature type="domain" description="2Fe-2S ferredoxin-type" evidence="12">
    <location>
        <begin position="124"/>
        <end position="215"/>
    </location>
</feature>
<dbReference type="SUPFAM" id="SSF54292">
    <property type="entry name" value="2Fe-2S ferredoxin-like"/>
    <property type="match status" value="1"/>
</dbReference>
<evidence type="ECO:0000256" key="6">
    <source>
        <dbReference type="ARBA" id="ARBA00022946"/>
    </source>
</evidence>
<sequence length="218" mass="23138">KKRSRLCVGPRSHSCASKRKRDRDATFPPPCLAASLPPPPPPGARSRRPPGSPAVDSSATNSRLNFKMMASTLSTSCTLRGNFGIQVSVAAVKSPLSASFLSHPSVTSSLKTSRKLGLAAMAVYKVKLVSPEGDVHEFEAQDDTYILDSAESAGVELPYSCRAGACSTCAGKIEAGIVDQSDGSFLDDSQQAEGYLLTCVSYPRSDCVIHTHKEGELY</sequence>
<comment type="cofactor">
    <cofactor evidence="10">
        <name>[2Fe-2S] cluster</name>
        <dbReference type="ChEBI" id="CHEBI:190135"/>
    </cofactor>
    <text evidence="10">Binds 1 [2Fe-2S] cluster.</text>
</comment>
<evidence type="ECO:0000256" key="11">
    <source>
        <dbReference type="SAM" id="MobiDB-lite"/>
    </source>
</evidence>
<keyword evidence="9 10" id="KW-0411">Iron-sulfur</keyword>
<dbReference type="STRING" id="4555.A0A368PX82"/>
<feature type="non-terminal residue" evidence="13">
    <location>
        <position position="1"/>
    </location>
</feature>
<dbReference type="GO" id="GO:0051537">
    <property type="term" value="F:2 iron, 2 sulfur cluster binding"/>
    <property type="evidence" value="ECO:0007669"/>
    <property type="project" value="UniProtKB-KW"/>
</dbReference>
<comment type="similarity">
    <text evidence="2 10">Belongs to the 2Fe2S plant-type ferredoxin family.</text>
</comment>
<evidence type="ECO:0000256" key="2">
    <source>
        <dbReference type="ARBA" id="ARBA00007874"/>
    </source>
</evidence>
<name>A0A368PX82_SETIT</name>
<dbReference type="InterPro" id="IPR036010">
    <property type="entry name" value="2Fe-2S_ferredoxin-like_sf"/>
</dbReference>
<feature type="region of interest" description="Disordered" evidence="11">
    <location>
        <begin position="1"/>
        <end position="60"/>
    </location>
</feature>
<accession>A0A368PX82</accession>
<evidence type="ECO:0000256" key="8">
    <source>
        <dbReference type="ARBA" id="ARBA00023004"/>
    </source>
</evidence>
<dbReference type="Gene3D" id="3.10.20.30">
    <property type="match status" value="1"/>
</dbReference>
<dbReference type="PANTHER" id="PTHR43112:SF43">
    <property type="entry name" value="FERREDOXIN"/>
    <property type="match status" value="1"/>
</dbReference>
<dbReference type="EMBL" id="CM003529">
    <property type="protein sequence ID" value="RCV10249.1"/>
    <property type="molecule type" value="Genomic_DNA"/>
</dbReference>
<comment type="subcellular location">
    <subcellularLocation>
        <location evidence="1 10">Plastid</location>
        <location evidence="1 10">Chloroplast</location>
    </subcellularLocation>
</comment>
<evidence type="ECO:0000256" key="5">
    <source>
        <dbReference type="ARBA" id="ARBA00022723"/>
    </source>
</evidence>
<dbReference type="PANTHER" id="PTHR43112">
    <property type="entry name" value="FERREDOXIN"/>
    <property type="match status" value="1"/>
</dbReference>
<dbReference type="AlphaFoldDB" id="A0A368PX82"/>
<keyword evidence="10" id="KW-0934">Plastid</keyword>
<evidence type="ECO:0000256" key="1">
    <source>
        <dbReference type="ARBA" id="ARBA00004229"/>
    </source>
</evidence>
<evidence type="ECO:0000256" key="3">
    <source>
        <dbReference type="ARBA" id="ARBA00022448"/>
    </source>
</evidence>
<evidence type="ECO:0000256" key="9">
    <source>
        <dbReference type="ARBA" id="ARBA00023014"/>
    </source>
</evidence>
<keyword evidence="8 10" id="KW-0408">Iron</keyword>
<dbReference type="GO" id="GO:0009055">
    <property type="term" value="F:electron transfer activity"/>
    <property type="evidence" value="ECO:0007669"/>
    <property type="project" value="InterPro"/>
</dbReference>
<dbReference type="NCBIfam" id="TIGR02008">
    <property type="entry name" value="fdx_plant"/>
    <property type="match status" value="1"/>
</dbReference>
<organism evidence="13">
    <name type="scientific">Setaria italica</name>
    <name type="common">Foxtail millet</name>
    <name type="synonym">Panicum italicum</name>
    <dbReference type="NCBI Taxonomy" id="4555"/>
    <lineage>
        <taxon>Eukaryota</taxon>
        <taxon>Viridiplantae</taxon>
        <taxon>Streptophyta</taxon>
        <taxon>Embryophyta</taxon>
        <taxon>Tracheophyta</taxon>
        <taxon>Spermatophyta</taxon>
        <taxon>Magnoliopsida</taxon>
        <taxon>Liliopsida</taxon>
        <taxon>Poales</taxon>
        <taxon>Poaceae</taxon>
        <taxon>PACMAD clade</taxon>
        <taxon>Panicoideae</taxon>
        <taxon>Panicodae</taxon>
        <taxon>Paniceae</taxon>
        <taxon>Cenchrinae</taxon>
        <taxon>Setaria</taxon>
    </lineage>
</organism>
<dbReference type="GO" id="GO:0009507">
    <property type="term" value="C:chloroplast"/>
    <property type="evidence" value="ECO:0007669"/>
    <property type="project" value="UniProtKB-SubCell"/>
</dbReference>
<dbReference type="Pfam" id="PF00111">
    <property type="entry name" value="Fer2"/>
    <property type="match status" value="1"/>
</dbReference>
<keyword evidence="6" id="KW-0809">Transit peptide</keyword>
<dbReference type="InterPro" id="IPR001041">
    <property type="entry name" value="2Fe-2S_ferredoxin-type"/>
</dbReference>
<dbReference type="InterPro" id="IPR012675">
    <property type="entry name" value="Beta-grasp_dom_sf"/>
</dbReference>
<gene>
    <name evidence="13" type="ORF">SETIT_2G097300v2</name>
</gene>
<dbReference type="OrthoDB" id="1885901at2759"/>
<dbReference type="InterPro" id="IPR006058">
    <property type="entry name" value="2Fe2S_fd_BS"/>
</dbReference>
<keyword evidence="4 10" id="KW-0001">2Fe-2S</keyword>
<dbReference type="FunFam" id="3.10.20.30:FF:000014">
    <property type="entry name" value="Ferredoxin"/>
    <property type="match status" value="1"/>
</dbReference>
<evidence type="ECO:0000259" key="12">
    <source>
        <dbReference type="PROSITE" id="PS51085"/>
    </source>
</evidence>
<keyword evidence="5 10" id="KW-0479">Metal-binding</keyword>
<dbReference type="InterPro" id="IPR010241">
    <property type="entry name" value="Fd_pln"/>
</dbReference>